<dbReference type="AlphaFoldDB" id="K1R089"/>
<evidence type="ECO:0000313" key="1">
    <source>
        <dbReference type="EMBL" id="EKC27056.1"/>
    </source>
</evidence>
<sequence length="157" mass="16739">MKSLTAALVVLFALSLEPSEVTGTCRNYCDRYDTGEGTIPCTAKLTRQGMNYKSCGFLWRSRCEKGSYLTVAGTVGAAGQCPHTVPARAEKGTRHWSDQGPVGDHPQRTGGGTALDKAQREVHTTAVLSDLAKLTDVGRLGTVGPMQAPVQFLVAKE</sequence>
<proteinExistence type="predicted"/>
<gene>
    <name evidence="1" type="ORF">CGI_10012073</name>
</gene>
<protein>
    <submittedName>
        <fullName evidence="1">Uncharacterized protein</fullName>
    </submittedName>
</protein>
<reference evidence="1" key="1">
    <citation type="journal article" date="2012" name="Nature">
        <title>The oyster genome reveals stress adaptation and complexity of shell formation.</title>
        <authorList>
            <person name="Zhang G."/>
            <person name="Fang X."/>
            <person name="Guo X."/>
            <person name="Li L."/>
            <person name="Luo R."/>
            <person name="Xu F."/>
            <person name="Yang P."/>
            <person name="Zhang L."/>
            <person name="Wang X."/>
            <person name="Qi H."/>
            <person name="Xiong Z."/>
            <person name="Que H."/>
            <person name="Xie Y."/>
            <person name="Holland P.W."/>
            <person name="Paps J."/>
            <person name="Zhu Y."/>
            <person name="Wu F."/>
            <person name="Chen Y."/>
            <person name="Wang J."/>
            <person name="Peng C."/>
            <person name="Meng J."/>
            <person name="Yang L."/>
            <person name="Liu J."/>
            <person name="Wen B."/>
            <person name="Zhang N."/>
            <person name="Huang Z."/>
            <person name="Zhu Q."/>
            <person name="Feng Y."/>
            <person name="Mount A."/>
            <person name="Hedgecock D."/>
            <person name="Xu Z."/>
            <person name="Liu Y."/>
            <person name="Domazet-Loso T."/>
            <person name="Du Y."/>
            <person name="Sun X."/>
            <person name="Zhang S."/>
            <person name="Liu B."/>
            <person name="Cheng P."/>
            <person name="Jiang X."/>
            <person name="Li J."/>
            <person name="Fan D."/>
            <person name="Wang W."/>
            <person name="Fu W."/>
            <person name="Wang T."/>
            <person name="Wang B."/>
            <person name="Zhang J."/>
            <person name="Peng Z."/>
            <person name="Li Y."/>
            <person name="Li N."/>
            <person name="Wang J."/>
            <person name="Chen M."/>
            <person name="He Y."/>
            <person name="Tan F."/>
            <person name="Song X."/>
            <person name="Zheng Q."/>
            <person name="Huang R."/>
            <person name="Yang H."/>
            <person name="Du X."/>
            <person name="Chen L."/>
            <person name="Yang M."/>
            <person name="Gaffney P.M."/>
            <person name="Wang S."/>
            <person name="Luo L."/>
            <person name="She Z."/>
            <person name="Ming Y."/>
            <person name="Huang W."/>
            <person name="Zhang S."/>
            <person name="Huang B."/>
            <person name="Zhang Y."/>
            <person name="Qu T."/>
            <person name="Ni P."/>
            <person name="Miao G."/>
            <person name="Wang J."/>
            <person name="Wang Q."/>
            <person name="Steinberg C.E."/>
            <person name="Wang H."/>
            <person name="Li N."/>
            <person name="Qian L."/>
            <person name="Zhang G."/>
            <person name="Li Y."/>
            <person name="Yang H."/>
            <person name="Liu X."/>
            <person name="Wang J."/>
            <person name="Yin Y."/>
            <person name="Wang J."/>
        </authorList>
    </citation>
    <scope>NUCLEOTIDE SEQUENCE [LARGE SCALE GENOMIC DNA]</scope>
    <source>
        <strain evidence="1">05x7-T-G4-1.051#20</strain>
    </source>
</reference>
<name>K1R089_MAGGI</name>
<accession>K1R089</accession>
<dbReference type="InParanoid" id="K1R089"/>
<dbReference type="EMBL" id="JH816384">
    <property type="protein sequence ID" value="EKC27056.1"/>
    <property type="molecule type" value="Genomic_DNA"/>
</dbReference>
<dbReference type="HOGENOM" id="CLU_1679624_0_0_1"/>
<organism evidence="1">
    <name type="scientific">Magallana gigas</name>
    <name type="common">Pacific oyster</name>
    <name type="synonym">Crassostrea gigas</name>
    <dbReference type="NCBI Taxonomy" id="29159"/>
    <lineage>
        <taxon>Eukaryota</taxon>
        <taxon>Metazoa</taxon>
        <taxon>Spiralia</taxon>
        <taxon>Lophotrochozoa</taxon>
        <taxon>Mollusca</taxon>
        <taxon>Bivalvia</taxon>
        <taxon>Autobranchia</taxon>
        <taxon>Pteriomorphia</taxon>
        <taxon>Ostreida</taxon>
        <taxon>Ostreoidea</taxon>
        <taxon>Ostreidae</taxon>
        <taxon>Magallana</taxon>
    </lineage>
</organism>